<evidence type="ECO:0000256" key="2">
    <source>
        <dbReference type="ARBA" id="ARBA00022448"/>
    </source>
</evidence>
<feature type="transmembrane region" description="Helical" evidence="7">
    <location>
        <begin position="36"/>
        <end position="57"/>
    </location>
</feature>
<dbReference type="PANTHER" id="PTHR36838">
    <property type="entry name" value="AUXIN EFFLUX CARRIER FAMILY PROTEIN"/>
    <property type="match status" value="1"/>
</dbReference>
<reference evidence="8 9" key="1">
    <citation type="submission" date="2006-07" db="EMBL/GenBank/DDBJ databases">
        <title>Annotation of the draft genome assembly of Chlorobium ferroxidans DSM 13031.</title>
        <authorList>
            <consortium name="US DOE Joint Genome Institute (JGI-ORNL)"/>
            <person name="Larimer F."/>
            <person name="Land M."/>
            <person name="Hauser L."/>
        </authorList>
    </citation>
    <scope>NUCLEOTIDE SEQUENCE [LARGE SCALE GENOMIC DNA]</scope>
    <source>
        <strain evidence="8 9">DSM 13031</strain>
    </source>
</reference>
<name>Q0YRJ9_9CHLB</name>
<feature type="transmembrane region" description="Helical" evidence="7">
    <location>
        <begin position="185"/>
        <end position="205"/>
    </location>
</feature>
<comment type="subcellular location">
    <subcellularLocation>
        <location evidence="1">Membrane</location>
        <topology evidence="1">Multi-pass membrane protein</topology>
    </subcellularLocation>
</comment>
<dbReference type="PANTHER" id="PTHR36838:SF3">
    <property type="entry name" value="TRANSPORTER AUXIN EFFLUX CARRIER EC FAMILY"/>
    <property type="match status" value="1"/>
</dbReference>
<sequence length="299" mass="31811">MPMFDLAFLLAPTFAMFFLGVLLRRTSVLDDRDADTLLKLVFNLTLPALLLSVLPSVELNSKLLLVALISTLIILLTLPAAMLAGKVTGMKPQTSAVLVSGSIIMNLGFVMPFVQSFYGDEGLARLFIFDIPNGVSAYTIAWAFACRSGSNPQHCLNGKLFKSPPLLALALALFMNALSLRPEPLTAKILLTTGTLTIPLVLLALGASFSIKKANPLHLGVGIALRMLLGLSLGLWLTDLLNISGVDRAVVVLCASAPAGFNTLTFASVEKLDREFAATLVAACMIASMVLIPILLTTL</sequence>
<evidence type="ECO:0000256" key="1">
    <source>
        <dbReference type="ARBA" id="ARBA00004141"/>
    </source>
</evidence>
<organism evidence="8 9">
    <name type="scientific">Chlorobium ferrooxidans DSM 13031</name>
    <dbReference type="NCBI Taxonomy" id="377431"/>
    <lineage>
        <taxon>Bacteria</taxon>
        <taxon>Pseudomonadati</taxon>
        <taxon>Chlorobiota</taxon>
        <taxon>Chlorobiia</taxon>
        <taxon>Chlorobiales</taxon>
        <taxon>Chlorobiaceae</taxon>
        <taxon>Chlorobium/Pelodictyon group</taxon>
        <taxon>Chlorobium</taxon>
    </lineage>
</organism>
<comment type="caution">
    <text evidence="8">The sequence shown here is derived from an EMBL/GenBank/DDBJ whole genome shotgun (WGS) entry which is preliminary data.</text>
</comment>
<evidence type="ECO:0000313" key="8">
    <source>
        <dbReference type="EMBL" id="EAT58895.1"/>
    </source>
</evidence>
<dbReference type="RefSeq" id="WP_006366421.1">
    <property type="nucleotide sequence ID" value="NZ_AASE01000010.1"/>
</dbReference>
<feature type="transmembrane region" description="Helical" evidence="7">
    <location>
        <begin position="276"/>
        <end position="296"/>
    </location>
</feature>
<gene>
    <name evidence="8" type="ORF">CferDRAFT_0836</name>
</gene>
<keyword evidence="5 7" id="KW-1133">Transmembrane helix</keyword>
<dbReference type="Proteomes" id="UP000004162">
    <property type="component" value="Unassembled WGS sequence"/>
</dbReference>
<dbReference type="InterPro" id="IPR004776">
    <property type="entry name" value="Mem_transp_PIN-like"/>
</dbReference>
<feature type="transmembrane region" description="Helical" evidence="7">
    <location>
        <begin position="96"/>
        <end position="114"/>
    </location>
</feature>
<keyword evidence="3" id="KW-1003">Cell membrane</keyword>
<feature type="transmembrane region" description="Helical" evidence="7">
    <location>
        <begin position="6"/>
        <end position="24"/>
    </location>
</feature>
<feature type="transmembrane region" description="Helical" evidence="7">
    <location>
        <begin position="217"/>
        <end position="237"/>
    </location>
</feature>
<feature type="transmembrane region" description="Helical" evidence="7">
    <location>
        <begin position="63"/>
        <end position="84"/>
    </location>
</feature>
<dbReference type="GO" id="GO:0016020">
    <property type="term" value="C:membrane"/>
    <property type="evidence" value="ECO:0007669"/>
    <property type="project" value="UniProtKB-SubCell"/>
</dbReference>
<evidence type="ECO:0000256" key="5">
    <source>
        <dbReference type="ARBA" id="ARBA00022989"/>
    </source>
</evidence>
<evidence type="ECO:0000256" key="4">
    <source>
        <dbReference type="ARBA" id="ARBA00022692"/>
    </source>
</evidence>
<evidence type="ECO:0000313" key="9">
    <source>
        <dbReference type="Proteomes" id="UP000004162"/>
    </source>
</evidence>
<proteinExistence type="predicted"/>
<keyword evidence="6 7" id="KW-0472">Membrane</keyword>
<keyword evidence="2" id="KW-0813">Transport</keyword>
<accession>Q0YRJ9</accession>
<evidence type="ECO:0000256" key="3">
    <source>
        <dbReference type="ARBA" id="ARBA00022475"/>
    </source>
</evidence>
<dbReference type="GO" id="GO:0055085">
    <property type="term" value="P:transmembrane transport"/>
    <property type="evidence" value="ECO:0007669"/>
    <property type="project" value="InterPro"/>
</dbReference>
<dbReference type="AlphaFoldDB" id="Q0YRJ9"/>
<protein>
    <submittedName>
        <fullName evidence="8">Auxin Efflux Carrier</fullName>
    </submittedName>
</protein>
<evidence type="ECO:0000256" key="6">
    <source>
        <dbReference type="ARBA" id="ARBA00023136"/>
    </source>
</evidence>
<keyword evidence="9" id="KW-1185">Reference proteome</keyword>
<dbReference type="Pfam" id="PF03547">
    <property type="entry name" value="Mem_trans"/>
    <property type="match status" value="1"/>
</dbReference>
<keyword evidence="4 7" id="KW-0812">Transmembrane</keyword>
<feature type="transmembrane region" description="Helical" evidence="7">
    <location>
        <begin position="249"/>
        <end position="269"/>
    </location>
</feature>
<dbReference type="EMBL" id="AASE01000010">
    <property type="protein sequence ID" value="EAT58895.1"/>
    <property type="molecule type" value="Genomic_DNA"/>
</dbReference>
<reference evidence="8 9" key="2">
    <citation type="submission" date="2006-07" db="EMBL/GenBank/DDBJ databases">
        <title>Sequencing of the draft genome and assembly of Chlorobium ferroxidans DSM 13031.</title>
        <authorList>
            <consortium name="US DOE Joint Genome Institute (JGI-PGF)"/>
            <person name="Copeland A."/>
            <person name="Lucas S."/>
            <person name="Lapidus A."/>
            <person name="Barry K."/>
            <person name="Glavina del Rio T."/>
            <person name="Dalin E."/>
            <person name="Tice H."/>
            <person name="Bruce D."/>
            <person name="Pitluck S."/>
            <person name="Richardson P."/>
        </authorList>
    </citation>
    <scope>NUCLEOTIDE SEQUENCE [LARGE SCALE GENOMIC DNA]</scope>
    <source>
        <strain evidence="8 9">DSM 13031</strain>
    </source>
</reference>
<evidence type="ECO:0000256" key="7">
    <source>
        <dbReference type="SAM" id="Phobius"/>
    </source>
</evidence>